<dbReference type="OrthoDB" id="1750221at2759"/>
<comment type="caution">
    <text evidence="1">The sequence shown here is derived from an EMBL/GenBank/DDBJ whole genome shotgun (WGS) entry which is preliminary data.</text>
</comment>
<evidence type="ECO:0000313" key="1">
    <source>
        <dbReference type="EMBL" id="MBA0876330.1"/>
    </source>
</evidence>
<protein>
    <recommendedName>
        <fullName evidence="3">Endonuclease/exonuclease/phosphatase domain-containing protein</fullName>
    </recommendedName>
</protein>
<proteinExistence type="predicted"/>
<dbReference type="Proteomes" id="UP000593576">
    <property type="component" value="Unassembled WGS sequence"/>
</dbReference>
<dbReference type="EMBL" id="JABFAF010264627">
    <property type="protein sequence ID" value="MBA0876330.1"/>
    <property type="molecule type" value="Genomic_DNA"/>
</dbReference>
<dbReference type="InterPro" id="IPR036691">
    <property type="entry name" value="Endo/exonu/phosph_ase_sf"/>
</dbReference>
<name>A0A7J9MZC3_GOSSC</name>
<evidence type="ECO:0008006" key="3">
    <source>
        <dbReference type="Google" id="ProtNLM"/>
    </source>
</evidence>
<dbReference type="AlphaFoldDB" id="A0A7J9MZC3"/>
<dbReference type="Gene3D" id="3.60.10.10">
    <property type="entry name" value="Endonuclease/exonuclease/phosphatase"/>
    <property type="match status" value="1"/>
</dbReference>
<gene>
    <name evidence="1" type="ORF">Goshw_028383</name>
</gene>
<dbReference type="PANTHER" id="PTHR33710">
    <property type="entry name" value="BNAC02G09200D PROTEIN"/>
    <property type="match status" value="1"/>
</dbReference>
<reference evidence="1 2" key="1">
    <citation type="journal article" date="2019" name="Genome Biol. Evol.">
        <title>Insights into the evolution of the New World diploid cottons (Gossypium, subgenus Houzingenia) based on genome sequencing.</title>
        <authorList>
            <person name="Grover C.E."/>
            <person name="Arick M.A. 2nd"/>
            <person name="Thrash A."/>
            <person name="Conover J.L."/>
            <person name="Sanders W.S."/>
            <person name="Peterson D.G."/>
            <person name="Frelichowski J.E."/>
            <person name="Scheffler J.A."/>
            <person name="Scheffler B.E."/>
            <person name="Wendel J.F."/>
        </authorList>
    </citation>
    <scope>NUCLEOTIDE SEQUENCE [LARGE SCALE GENOMIC DNA]</scope>
    <source>
        <strain evidence="1">1</strain>
        <tissue evidence="1">Leaf</tissue>
    </source>
</reference>
<dbReference type="SUPFAM" id="SSF56219">
    <property type="entry name" value="DNase I-like"/>
    <property type="match status" value="1"/>
</dbReference>
<dbReference type="PANTHER" id="PTHR33710:SF62">
    <property type="entry name" value="DUF4283 DOMAIN PROTEIN"/>
    <property type="match status" value="1"/>
</dbReference>
<organism evidence="1 2">
    <name type="scientific">Gossypium schwendimanii</name>
    <name type="common">Cotton</name>
    <dbReference type="NCBI Taxonomy" id="34291"/>
    <lineage>
        <taxon>Eukaryota</taxon>
        <taxon>Viridiplantae</taxon>
        <taxon>Streptophyta</taxon>
        <taxon>Embryophyta</taxon>
        <taxon>Tracheophyta</taxon>
        <taxon>Spermatophyta</taxon>
        <taxon>Magnoliopsida</taxon>
        <taxon>eudicotyledons</taxon>
        <taxon>Gunneridae</taxon>
        <taxon>Pentapetalae</taxon>
        <taxon>rosids</taxon>
        <taxon>malvids</taxon>
        <taxon>Malvales</taxon>
        <taxon>Malvaceae</taxon>
        <taxon>Malvoideae</taxon>
        <taxon>Gossypium</taxon>
    </lineage>
</organism>
<sequence length="307" mass="35875">MDLPWFVVGDFNEIMYAVEKKGGLPRDKRRMELFRRVLEECQLYDVGYEGSWFTWKRGNLPETNIRERLDRGVTNAAWINLFQAVRVQHLVHSMSDHCPLLINTRRYDERMSYNFKFEAWWSLEESFEDEVRSLWENASGELIQKLDFLKNGLQRCRKVIANEECPRCRSWPEERRVIAQSIQRQMAEIEGVRDLKTQKTMVRKFGVQEDLPKVAIQFDATFDKRSFKSATGLVGWDQNGDLLVLKTVIHKKVSSAFAVEASENSNEHKLARRVLDRDESIYLIGADLDRKLLVMLIVLSVLLDTGP</sequence>
<evidence type="ECO:0000313" key="2">
    <source>
        <dbReference type="Proteomes" id="UP000593576"/>
    </source>
</evidence>
<keyword evidence="2" id="KW-1185">Reference proteome</keyword>
<accession>A0A7J9MZC3</accession>